<accession>A0A511JNQ8</accession>
<evidence type="ECO:0000313" key="7">
    <source>
        <dbReference type="EMBL" id="GEL99667.1"/>
    </source>
</evidence>
<dbReference type="InterPro" id="IPR029062">
    <property type="entry name" value="Class_I_gatase-like"/>
</dbReference>
<dbReference type="EMBL" id="BJWH01000020">
    <property type="protein sequence ID" value="GEL99667.1"/>
    <property type="molecule type" value="Genomic_DNA"/>
</dbReference>
<dbReference type="PANTHER" id="PTHR42701">
    <property type="entry name" value="IMIDAZOLE GLYCEROL PHOSPHATE SYNTHASE SUBUNIT HISH"/>
    <property type="match status" value="1"/>
</dbReference>
<evidence type="ECO:0000256" key="1">
    <source>
        <dbReference type="ARBA" id="ARBA00016320"/>
    </source>
</evidence>
<name>A0A511JNQ8_9CELL</name>
<reference evidence="7 8" key="1">
    <citation type="submission" date="2019-07" db="EMBL/GenBank/DDBJ databases">
        <title>Whole genome shotgun sequence of Cellulomonas terrae NBRC 100819.</title>
        <authorList>
            <person name="Hosoyama A."/>
            <person name="Uohara A."/>
            <person name="Ohji S."/>
            <person name="Ichikawa N."/>
        </authorList>
    </citation>
    <scope>NUCLEOTIDE SEQUENCE [LARGE SCALE GENOMIC DNA]</scope>
    <source>
        <strain evidence="7 8">NBRC 100819</strain>
    </source>
</reference>
<dbReference type="GO" id="GO:0000105">
    <property type="term" value="P:L-histidine biosynthetic process"/>
    <property type="evidence" value="ECO:0007669"/>
    <property type="project" value="InterPro"/>
</dbReference>
<comment type="caution">
    <text evidence="7">The sequence shown here is derived from an EMBL/GenBank/DDBJ whole genome shotgun (WGS) entry which is preliminary data.</text>
</comment>
<organism evidence="7 8">
    <name type="scientific">Cellulomonas terrae</name>
    <dbReference type="NCBI Taxonomy" id="311234"/>
    <lineage>
        <taxon>Bacteria</taxon>
        <taxon>Bacillati</taxon>
        <taxon>Actinomycetota</taxon>
        <taxon>Actinomycetes</taxon>
        <taxon>Micrococcales</taxon>
        <taxon>Cellulomonadaceae</taxon>
        <taxon>Cellulomonas</taxon>
    </lineage>
</organism>
<evidence type="ECO:0000256" key="3">
    <source>
        <dbReference type="ARBA" id="ARBA00025299"/>
    </source>
</evidence>
<evidence type="ECO:0000313" key="8">
    <source>
        <dbReference type="Proteomes" id="UP000321049"/>
    </source>
</evidence>
<dbReference type="InterPro" id="IPR010139">
    <property type="entry name" value="Imidazole-glycPsynth_HisH"/>
</dbReference>
<dbReference type="AlphaFoldDB" id="A0A511JNQ8"/>
<protein>
    <recommendedName>
        <fullName evidence="1">Imidazole glycerol phosphate synthase subunit HisH</fullName>
    </recommendedName>
    <alternativeName>
        <fullName evidence="4">IGP synthase glutaminase subunit</fullName>
    </alternativeName>
    <alternativeName>
        <fullName evidence="5">IGP synthase subunit HisH</fullName>
    </alternativeName>
    <alternativeName>
        <fullName evidence="6">ImGP synthase subunit HisH</fullName>
    </alternativeName>
</protein>
<sequence>MPSRARGYRVPVPAQPLVVVLDHGADDHGPLAQALTTAGARVEVTADKRTALVADGLVIAGRARAADVMPALRRLGADQVVDRRLAGGRAVLAIGVGMHVMFTDVVEDGAVTEGLGEWAGVVDSVGTPPGEVAVQAPSRSALFDGLDGARFHLPDARAPRTFPLLDDWPADTRLVVPVVIWPSGDERFVVAVENGPLVALAVHPESSGEAGATVLARWVSSLSPLAPSTSPE</sequence>
<proteinExistence type="predicted"/>
<keyword evidence="2" id="KW-0315">Glutamine amidotransferase</keyword>
<keyword evidence="8" id="KW-1185">Reference proteome</keyword>
<gene>
    <name evidence="7" type="primary">hisH</name>
    <name evidence="7" type="ORF">CTE05_32140</name>
</gene>
<dbReference type="PANTHER" id="PTHR42701:SF1">
    <property type="entry name" value="IMIDAZOLE GLYCEROL PHOSPHATE SYNTHASE SUBUNIT HISH"/>
    <property type="match status" value="1"/>
</dbReference>
<evidence type="ECO:0000256" key="2">
    <source>
        <dbReference type="ARBA" id="ARBA00022962"/>
    </source>
</evidence>
<dbReference type="SUPFAM" id="SSF52317">
    <property type="entry name" value="Class I glutamine amidotransferase-like"/>
    <property type="match status" value="1"/>
</dbReference>
<evidence type="ECO:0000256" key="5">
    <source>
        <dbReference type="ARBA" id="ARBA00031411"/>
    </source>
</evidence>
<evidence type="ECO:0000256" key="6">
    <source>
        <dbReference type="ARBA" id="ARBA00032399"/>
    </source>
</evidence>
<dbReference type="GO" id="GO:0000107">
    <property type="term" value="F:imidazoleglycerol-phosphate synthase activity"/>
    <property type="evidence" value="ECO:0007669"/>
    <property type="project" value="TreeGrafter"/>
</dbReference>
<dbReference type="PROSITE" id="PS51273">
    <property type="entry name" value="GATASE_TYPE_1"/>
    <property type="match status" value="1"/>
</dbReference>
<comment type="function">
    <text evidence="3">IGPS catalyzes the conversion of PRFAR and glutamine to IGP, AICAR and glutamate. The HisH subunit catalyzes the hydrolysis of glutamine to glutamate and ammonia as part of the synthesis of IGP and AICAR. The resulting ammonia molecule is channeled to the active site of HisF.</text>
</comment>
<dbReference type="Proteomes" id="UP000321049">
    <property type="component" value="Unassembled WGS sequence"/>
</dbReference>
<evidence type="ECO:0000256" key="4">
    <source>
        <dbReference type="ARBA" id="ARBA00030129"/>
    </source>
</evidence>
<dbReference type="Gene3D" id="3.40.50.880">
    <property type="match status" value="1"/>
</dbReference>